<keyword evidence="2" id="KW-0902">Two-component regulatory system</keyword>
<dbReference type="Gene3D" id="1.10.10.10">
    <property type="entry name" value="Winged helix-like DNA-binding domain superfamily/Winged helix DNA-binding domain"/>
    <property type="match status" value="1"/>
</dbReference>
<dbReference type="InterPro" id="IPR016032">
    <property type="entry name" value="Sig_transdc_resp-reg_C-effctor"/>
</dbReference>
<dbReference type="PRINTS" id="PR00038">
    <property type="entry name" value="HTHLUXR"/>
</dbReference>
<evidence type="ECO:0000256" key="4">
    <source>
        <dbReference type="ARBA" id="ARBA00023125"/>
    </source>
</evidence>
<dbReference type="PANTHER" id="PTHR44688">
    <property type="entry name" value="DNA-BINDING TRANSCRIPTIONAL ACTIVATOR DEVR_DOSR"/>
    <property type="match status" value="1"/>
</dbReference>
<evidence type="ECO:0000256" key="2">
    <source>
        <dbReference type="ARBA" id="ARBA00023012"/>
    </source>
</evidence>
<dbReference type="CDD" id="cd17537">
    <property type="entry name" value="REC_FixJ"/>
    <property type="match status" value="1"/>
</dbReference>
<feature type="domain" description="Response regulatory" evidence="8">
    <location>
        <begin position="7"/>
        <end position="121"/>
    </location>
</feature>
<dbReference type="FunFam" id="3.40.50.2300:FF:000018">
    <property type="entry name" value="DNA-binding transcriptional regulator NtrC"/>
    <property type="match status" value="1"/>
</dbReference>
<feature type="modified residue" description="4-aspartylphosphate" evidence="6">
    <location>
        <position position="56"/>
    </location>
</feature>
<dbReference type="Proteomes" id="UP000321058">
    <property type="component" value="Unassembled WGS sequence"/>
</dbReference>
<evidence type="ECO:0000259" key="8">
    <source>
        <dbReference type="PROSITE" id="PS50110"/>
    </source>
</evidence>
<dbReference type="GO" id="GO:0000160">
    <property type="term" value="P:phosphorelay signal transduction system"/>
    <property type="evidence" value="ECO:0007669"/>
    <property type="project" value="UniProtKB-KW"/>
</dbReference>
<dbReference type="EMBL" id="BKAJ01000083">
    <property type="protein sequence ID" value="GEP57626.1"/>
    <property type="molecule type" value="Genomic_DNA"/>
</dbReference>
<organism evidence="9 10">
    <name type="scientific">Reyranella soli</name>
    <dbReference type="NCBI Taxonomy" id="1230389"/>
    <lineage>
        <taxon>Bacteria</taxon>
        <taxon>Pseudomonadati</taxon>
        <taxon>Pseudomonadota</taxon>
        <taxon>Alphaproteobacteria</taxon>
        <taxon>Hyphomicrobiales</taxon>
        <taxon>Reyranellaceae</taxon>
        <taxon>Reyranella</taxon>
    </lineage>
</organism>
<evidence type="ECO:0000313" key="9">
    <source>
        <dbReference type="EMBL" id="GEP57626.1"/>
    </source>
</evidence>
<evidence type="ECO:0000256" key="1">
    <source>
        <dbReference type="ARBA" id="ARBA00022553"/>
    </source>
</evidence>
<comment type="caution">
    <text evidence="9">The sequence shown here is derived from an EMBL/GenBank/DDBJ whole genome shotgun (WGS) entry which is preliminary data.</text>
</comment>
<evidence type="ECO:0000259" key="7">
    <source>
        <dbReference type="PROSITE" id="PS50043"/>
    </source>
</evidence>
<gene>
    <name evidence="9" type="ORF">RSO01_47920</name>
</gene>
<evidence type="ECO:0000313" key="10">
    <source>
        <dbReference type="Proteomes" id="UP000321058"/>
    </source>
</evidence>
<dbReference type="CDD" id="cd06170">
    <property type="entry name" value="LuxR_C_like"/>
    <property type="match status" value="1"/>
</dbReference>
<dbReference type="SMART" id="SM00448">
    <property type="entry name" value="REC"/>
    <property type="match status" value="1"/>
</dbReference>
<accession>A0A512NFB0</accession>
<keyword evidence="1 6" id="KW-0597">Phosphoprotein</keyword>
<dbReference type="InterPro" id="IPR011006">
    <property type="entry name" value="CheY-like_superfamily"/>
</dbReference>
<feature type="domain" description="HTH luxR-type" evidence="7">
    <location>
        <begin position="137"/>
        <end position="202"/>
    </location>
</feature>
<dbReference type="Pfam" id="PF00196">
    <property type="entry name" value="GerE"/>
    <property type="match status" value="1"/>
</dbReference>
<keyword evidence="4 9" id="KW-0238">DNA-binding</keyword>
<name>A0A512NFB0_9HYPH</name>
<dbReference type="SMART" id="SM00421">
    <property type="entry name" value="HTH_LUXR"/>
    <property type="match status" value="1"/>
</dbReference>
<dbReference type="InterPro" id="IPR000792">
    <property type="entry name" value="Tscrpt_reg_LuxR_C"/>
</dbReference>
<evidence type="ECO:0000256" key="6">
    <source>
        <dbReference type="PROSITE-ProRule" id="PRU00169"/>
    </source>
</evidence>
<dbReference type="AlphaFoldDB" id="A0A512NFB0"/>
<sequence>MPQATPIVFVVDDDISVRESLELMIQFAGWQSKTFASAQEFLSEPRPRVPSCLILDLNLPDLNGLDLQKRVASDRLDMPIIFITGYGDVPVSVQAMKAGAVEFLTKPFSDEVILEAIRHAIERSRIAFGHEIERQTLHDRYASLSAREREVMALVVTGQLNKQVGFKLGISEITVKAHRGKVMRKMKAGSLADLVTMAAKLSLRDQPMGTDHAATSR</sequence>
<reference evidence="9 10" key="1">
    <citation type="submission" date="2019-07" db="EMBL/GenBank/DDBJ databases">
        <title>Whole genome shotgun sequence of Reyranella soli NBRC 108950.</title>
        <authorList>
            <person name="Hosoyama A."/>
            <person name="Uohara A."/>
            <person name="Ohji S."/>
            <person name="Ichikawa N."/>
        </authorList>
    </citation>
    <scope>NUCLEOTIDE SEQUENCE [LARGE SCALE GENOMIC DNA]</scope>
    <source>
        <strain evidence="9 10">NBRC 108950</strain>
    </source>
</reference>
<dbReference type="InterPro" id="IPR036388">
    <property type="entry name" value="WH-like_DNA-bd_sf"/>
</dbReference>
<evidence type="ECO:0000256" key="5">
    <source>
        <dbReference type="ARBA" id="ARBA00023163"/>
    </source>
</evidence>
<dbReference type="Gene3D" id="3.40.50.2300">
    <property type="match status" value="1"/>
</dbReference>
<dbReference type="SUPFAM" id="SSF46894">
    <property type="entry name" value="C-terminal effector domain of the bipartite response regulators"/>
    <property type="match status" value="1"/>
</dbReference>
<protein>
    <submittedName>
        <fullName evidence="9">DNA-binding response regulator</fullName>
    </submittedName>
</protein>
<dbReference type="OrthoDB" id="9782655at2"/>
<dbReference type="GO" id="GO:0003677">
    <property type="term" value="F:DNA binding"/>
    <property type="evidence" value="ECO:0007669"/>
    <property type="project" value="UniProtKB-KW"/>
</dbReference>
<dbReference type="PANTHER" id="PTHR44688:SF16">
    <property type="entry name" value="DNA-BINDING TRANSCRIPTIONAL ACTIVATOR DEVR_DOSR"/>
    <property type="match status" value="1"/>
</dbReference>
<evidence type="ECO:0000256" key="3">
    <source>
        <dbReference type="ARBA" id="ARBA00023015"/>
    </source>
</evidence>
<dbReference type="InterPro" id="IPR001789">
    <property type="entry name" value="Sig_transdc_resp-reg_receiver"/>
</dbReference>
<dbReference type="PROSITE" id="PS50110">
    <property type="entry name" value="RESPONSE_REGULATORY"/>
    <property type="match status" value="1"/>
</dbReference>
<dbReference type="Pfam" id="PF00072">
    <property type="entry name" value="Response_reg"/>
    <property type="match status" value="1"/>
</dbReference>
<keyword evidence="3" id="KW-0805">Transcription regulation</keyword>
<dbReference type="PROSITE" id="PS50043">
    <property type="entry name" value="HTH_LUXR_2"/>
    <property type="match status" value="1"/>
</dbReference>
<keyword evidence="5" id="KW-0804">Transcription</keyword>
<proteinExistence type="predicted"/>
<dbReference type="GO" id="GO:0006355">
    <property type="term" value="P:regulation of DNA-templated transcription"/>
    <property type="evidence" value="ECO:0007669"/>
    <property type="project" value="InterPro"/>
</dbReference>
<keyword evidence="10" id="KW-1185">Reference proteome</keyword>
<dbReference type="SUPFAM" id="SSF52172">
    <property type="entry name" value="CheY-like"/>
    <property type="match status" value="1"/>
</dbReference>